<dbReference type="InterPro" id="IPR020076">
    <property type="entry name" value="DUF2768"/>
</dbReference>
<gene>
    <name evidence="2" type="ORF">RGB73_13315</name>
</gene>
<name>A0ABY9TAV3_BREBE</name>
<proteinExistence type="predicted"/>
<dbReference type="RefSeq" id="WP_310772731.1">
    <property type="nucleotide sequence ID" value="NZ_CP134050.1"/>
</dbReference>
<organism evidence="2 3">
    <name type="scientific">Brevibacillus brevis</name>
    <name type="common">Bacillus brevis</name>
    <dbReference type="NCBI Taxonomy" id="1393"/>
    <lineage>
        <taxon>Bacteria</taxon>
        <taxon>Bacillati</taxon>
        <taxon>Bacillota</taxon>
        <taxon>Bacilli</taxon>
        <taxon>Bacillales</taxon>
        <taxon>Paenibacillaceae</taxon>
        <taxon>Brevibacillus</taxon>
    </lineage>
</organism>
<protein>
    <submittedName>
        <fullName evidence="2">DUF2768 family protein</fullName>
    </submittedName>
</protein>
<accession>A0ABY9TAV3</accession>
<dbReference type="Proteomes" id="UP001256827">
    <property type="component" value="Chromosome"/>
</dbReference>
<evidence type="ECO:0000313" key="2">
    <source>
        <dbReference type="EMBL" id="WNC17243.1"/>
    </source>
</evidence>
<dbReference type="Pfam" id="PF10966">
    <property type="entry name" value="DUF2768"/>
    <property type="match status" value="1"/>
</dbReference>
<reference evidence="2 3" key="1">
    <citation type="submission" date="2023-09" db="EMBL/GenBank/DDBJ databases">
        <title>Complete Genome and Methylome dissection of Bacillus brevis NEB573 original source of BbsI restriction endonuclease.</title>
        <authorList>
            <person name="Fomenkov A."/>
            <person name="Roberts R.D."/>
        </authorList>
    </citation>
    <scope>NUCLEOTIDE SEQUENCE [LARGE SCALE GENOMIC DNA]</scope>
    <source>
        <strain evidence="2 3">NEB573</strain>
    </source>
</reference>
<keyword evidence="1" id="KW-1133">Transmembrane helix</keyword>
<sequence length="62" mass="7031">MVIDPMTKMNISLIAIGLMFVCNLLMIFARKMTNAPLRFLVKTLAFLLLLAVFVMILIVIFV</sequence>
<keyword evidence="3" id="KW-1185">Reference proteome</keyword>
<feature type="transmembrane region" description="Helical" evidence="1">
    <location>
        <begin position="39"/>
        <end position="61"/>
    </location>
</feature>
<keyword evidence="1" id="KW-0812">Transmembrane</keyword>
<dbReference type="EMBL" id="CP134050">
    <property type="protein sequence ID" value="WNC17243.1"/>
    <property type="molecule type" value="Genomic_DNA"/>
</dbReference>
<keyword evidence="1" id="KW-0472">Membrane</keyword>
<feature type="transmembrane region" description="Helical" evidence="1">
    <location>
        <begin position="6"/>
        <end position="27"/>
    </location>
</feature>
<evidence type="ECO:0000256" key="1">
    <source>
        <dbReference type="SAM" id="Phobius"/>
    </source>
</evidence>
<evidence type="ECO:0000313" key="3">
    <source>
        <dbReference type="Proteomes" id="UP001256827"/>
    </source>
</evidence>